<evidence type="ECO:0000256" key="1">
    <source>
        <dbReference type="SAM" id="MobiDB-lite"/>
    </source>
</evidence>
<dbReference type="AlphaFoldDB" id="A0A1A9I160"/>
<dbReference type="OrthoDB" id="1409865at2"/>
<name>A0A1A9I160_9BACT</name>
<dbReference type="InterPro" id="IPR036415">
    <property type="entry name" value="Lamin_tail_dom_sf"/>
</dbReference>
<sequence length="443" mass="48732">MKKQLLLFSILIAAVFFSCRKSDIDTVKAVSLSVQIEYTTEDSAFGLSKADIPVKITNLVNGQENTATTNADGIAIFESVSPGNYTVSASKNYTAEEFYAATSIPVASNVAYNATATQAVNENANIKLTLQSGKIGDLVFKQIYYAGSNTKTGASFRDEFVEIYNNSNQTIYLDSLYFGNTWQSNTKISAGGVPLDWSTSPGMPANIGDPNKDYIYARYLFMIPGNGKEHPLEPGKSMIIAQTAVNHTAPYAIYDTTNGVPVMQNIIDPSLSVDLSKADFEINLIKYLNDITPYKWDVDNPNVKNVDVVHVRQGNDWVMDASGREDFFMFKTKTPFPVNEWPRYSVPGSPASFCAQVKVADIIDAVEILTPLETNRVPKRFPVSLDVSGTFVTGGQYSSQSLIRKTVKIVEGRRILQDTNNSSNDFETKTKADPSKTDASFEK</sequence>
<dbReference type="Pfam" id="PF16215">
    <property type="entry name" value="DUF4876"/>
    <property type="match status" value="1"/>
</dbReference>
<dbReference type="STRING" id="1176587.A8C56_10495"/>
<dbReference type="EMBL" id="CP015772">
    <property type="protein sequence ID" value="ANH81356.1"/>
    <property type="molecule type" value="Genomic_DNA"/>
</dbReference>
<feature type="region of interest" description="Disordered" evidence="1">
    <location>
        <begin position="419"/>
        <end position="443"/>
    </location>
</feature>
<gene>
    <name evidence="2" type="ORF">A8C56_10495</name>
</gene>
<evidence type="ECO:0000313" key="3">
    <source>
        <dbReference type="Proteomes" id="UP000077667"/>
    </source>
</evidence>
<accession>A0A1A9I160</accession>
<keyword evidence="3" id="KW-1185">Reference proteome</keyword>
<dbReference type="SUPFAM" id="SSF74853">
    <property type="entry name" value="Lamin A/C globular tail domain"/>
    <property type="match status" value="1"/>
</dbReference>
<dbReference type="RefSeq" id="WP_067755509.1">
    <property type="nucleotide sequence ID" value="NZ_CP015772.1"/>
</dbReference>
<feature type="compositionally biased region" description="Basic and acidic residues" evidence="1">
    <location>
        <begin position="426"/>
        <end position="443"/>
    </location>
</feature>
<evidence type="ECO:0008006" key="4">
    <source>
        <dbReference type="Google" id="ProtNLM"/>
    </source>
</evidence>
<protein>
    <recommendedName>
        <fullName evidence="4">DUF4876 domain-containing protein</fullName>
    </recommendedName>
</protein>
<organism evidence="2 3">
    <name type="scientific">Niabella ginsenosidivorans</name>
    <dbReference type="NCBI Taxonomy" id="1176587"/>
    <lineage>
        <taxon>Bacteria</taxon>
        <taxon>Pseudomonadati</taxon>
        <taxon>Bacteroidota</taxon>
        <taxon>Chitinophagia</taxon>
        <taxon>Chitinophagales</taxon>
        <taxon>Chitinophagaceae</taxon>
        <taxon>Niabella</taxon>
    </lineage>
</organism>
<reference evidence="2 3" key="1">
    <citation type="submission" date="2016-05" db="EMBL/GenBank/DDBJ databases">
        <title>Niabella ginsenosidivorans BS26 whole genome sequencing.</title>
        <authorList>
            <person name="Im W.T."/>
            <person name="Siddiqi M.Z."/>
        </authorList>
    </citation>
    <scope>NUCLEOTIDE SEQUENCE [LARGE SCALE GENOMIC DNA]</scope>
    <source>
        <strain evidence="2 3">BS26</strain>
    </source>
</reference>
<dbReference type="PROSITE" id="PS51257">
    <property type="entry name" value="PROKAR_LIPOPROTEIN"/>
    <property type="match status" value="1"/>
</dbReference>
<dbReference type="Gene3D" id="2.60.40.10">
    <property type="entry name" value="Immunoglobulins"/>
    <property type="match status" value="1"/>
</dbReference>
<dbReference type="KEGG" id="nia:A8C56_10495"/>
<evidence type="ECO:0000313" key="2">
    <source>
        <dbReference type="EMBL" id="ANH81356.1"/>
    </source>
</evidence>
<dbReference type="SUPFAM" id="SSF49478">
    <property type="entry name" value="Cna protein B-type domain"/>
    <property type="match status" value="1"/>
</dbReference>
<dbReference type="InterPro" id="IPR013783">
    <property type="entry name" value="Ig-like_fold"/>
</dbReference>
<dbReference type="Proteomes" id="UP000077667">
    <property type="component" value="Chromosome"/>
</dbReference>
<proteinExistence type="predicted"/>
<dbReference type="InterPro" id="IPR032627">
    <property type="entry name" value="DUF4876"/>
</dbReference>